<dbReference type="InterPro" id="IPR005303">
    <property type="entry name" value="MOCOS_middle"/>
</dbReference>
<sequence length="285" mass="31400">MFVSSLHIYPLKSARGIALDEADLHAAGLVGDRQLMLVAPDGQFVTQRELPELARLQVQQDGDGFRLWLDENSRVSVAADDFSQRKPVSVWRSVVDAAVAADAANATLSDWFGRPLQLVLFDAQARRMSNPDWAGPDAPVRFADGYPVLITTTASLEALNADMEARGEGTVPMDRFRANIVIDGALPWQEDRWAAIRIGGLRFDLVKPCSRCIMTSQDQASGARSVPSPLPAMGRLRMSGDRRVPGPLFGWNAVPRDEGRLKLGNTVEVLEERPEGIALKMRRER</sequence>
<dbReference type="SUPFAM" id="SSF141673">
    <property type="entry name" value="MOSC N-terminal domain-like"/>
    <property type="match status" value="1"/>
</dbReference>
<dbReference type="AlphaFoldDB" id="A0A1Q8ZZI1"/>
<dbReference type="RefSeq" id="WP_075616813.1">
    <property type="nucleotide sequence ID" value="NZ_JACIED010000002.1"/>
</dbReference>
<dbReference type="GO" id="GO:0003824">
    <property type="term" value="F:catalytic activity"/>
    <property type="evidence" value="ECO:0007669"/>
    <property type="project" value="InterPro"/>
</dbReference>
<dbReference type="InterPro" id="IPR005302">
    <property type="entry name" value="MoCF_Sase_C"/>
</dbReference>
<dbReference type="EMBL" id="MKIN01000027">
    <property type="protein sequence ID" value="OLP47638.1"/>
    <property type="molecule type" value="Genomic_DNA"/>
</dbReference>
<evidence type="ECO:0000313" key="4">
    <source>
        <dbReference type="Proteomes" id="UP000185598"/>
    </source>
</evidence>
<reference evidence="3 4" key="1">
    <citation type="submission" date="2016-09" db="EMBL/GenBank/DDBJ databases">
        <title>Rhizobium oryziradicis sp. nov., isolated from the root of rice.</title>
        <authorList>
            <person name="Zhao J."/>
            <person name="Zhang X."/>
        </authorList>
    </citation>
    <scope>NUCLEOTIDE SEQUENCE [LARGE SCALE GENOMIC DNA]</scope>
    <source>
        <strain evidence="3 4">14971</strain>
    </source>
</reference>
<gene>
    <name evidence="3" type="ORF">BJF91_04380</name>
    <name evidence="2" type="ORF">GGQ71_001660</name>
</gene>
<dbReference type="Pfam" id="PF03473">
    <property type="entry name" value="MOSC"/>
    <property type="match status" value="1"/>
</dbReference>
<dbReference type="OrthoDB" id="581532at2"/>
<protein>
    <submittedName>
        <fullName evidence="3">Molybdenum cofactor sulfurase</fullName>
    </submittedName>
</protein>
<dbReference type="STRING" id="887144.BJF91_04380"/>
<dbReference type="PANTHER" id="PTHR36930:SF1">
    <property type="entry name" value="MOSC DOMAIN-CONTAINING PROTEIN"/>
    <property type="match status" value="1"/>
</dbReference>
<dbReference type="SUPFAM" id="SSF50800">
    <property type="entry name" value="PK beta-barrel domain-like"/>
    <property type="match status" value="1"/>
</dbReference>
<evidence type="ECO:0000313" key="2">
    <source>
        <dbReference type="EMBL" id="MBB4007397.1"/>
    </source>
</evidence>
<evidence type="ECO:0000313" key="5">
    <source>
        <dbReference type="Proteomes" id="UP000544107"/>
    </source>
</evidence>
<evidence type="ECO:0000259" key="1">
    <source>
        <dbReference type="PROSITE" id="PS51340"/>
    </source>
</evidence>
<feature type="domain" description="MOSC" evidence="1">
    <location>
        <begin position="122"/>
        <end position="270"/>
    </location>
</feature>
<dbReference type="InterPro" id="IPR052716">
    <property type="entry name" value="MOSC_domain"/>
</dbReference>
<dbReference type="PANTHER" id="PTHR36930">
    <property type="entry name" value="METAL-SULFUR CLUSTER BIOSYNTHESIS PROTEINS YUAD-RELATED"/>
    <property type="match status" value="1"/>
</dbReference>
<dbReference type="EMBL" id="JACIED010000002">
    <property type="protein sequence ID" value="MBB4007397.1"/>
    <property type="molecule type" value="Genomic_DNA"/>
</dbReference>
<dbReference type="Pfam" id="PF03476">
    <property type="entry name" value="MOSC_N"/>
    <property type="match status" value="1"/>
</dbReference>
<keyword evidence="4" id="KW-1185">Reference proteome</keyword>
<comment type="caution">
    <text evidence="3">The sequence shown here is derived from an EMBL/GenBank/DDBJ whole genome shotgun (WGS) entry which is preliminary data.</text>
</comment>
<evidence type="ECO:0000313" key="3">
    <source>
        <dbReference type="EMBL" id="OLP47638.1"/>
    </source>
</evidence>
<dbReference type="InterPro" id="IPR011037">
    <property type="entry name" value="Pyrv_Knase-like_insert_dom_sf"/>
</dbReference>
<dbReference type="Proteomes" id="UP000185598">
    <property type="component" value="Unassembled WGS sequence"/>
</dbReference>
<dbReference type="GO" id="GO:0030170">
    <property type="term" value="F:pyridoxal phosphate binding"/>
    <property type="evidence" value="ECO:0007669"/>
    <property type="project" value="InterPro"/>
</dbReference>
<proteinExistence type="predicted"/>
<name>A0A1Q8ZZI1_9HYPH</name>
<organism evidence="3 4">
    <name type="scientific">Allorhizobium taibaishanense</name>
    <dbReference type="NCBI Taxonomy" id="887144"/>
    <lineage>
        <taxon>Bacteria</taxon>
        <taxon>Pseudomonadati</taxon>
        <taxon>Pseudomonadota</taxon>
        <taxon>Alphaproteobacteria</taxon>
        <taxon>Hyphomicrobiales</taxon>
        <taxon>Rhizobiaceae</taxon>
        <taxon>Rhizobium/Agrobacterium group</taxon>
        <taxon>Allorhizobium</taxon>
    </lineage>
</organism>
<accession>A0A1Q8ZZI1</accession>
<dbReference type="Proteomes" id="UP000544107">
    <property type="component" value="Unassembled WGS sequence"/>
</dbReference>
<dbReference type="PROSITE" id="PS51340">
    <property type="entry name" value="MOSC"/>
    <property type="match status" value="1"/>
</dbReference>
<dbReference type="GO" id="GO:0030151">
    <property type="term" value="F:molybdenum ion binding"/>
    <property type="evidence" value="ECO:0007669"/>
    <property type="project" value="InterPro"/>
</dbReference>
<reference evidence="2 5" key="2">
    <citation type="submission" date="2020-08" db="EMBL/GenBank/DDBJ databases">
        <title>Genomic Encyclopedia of Type Strains, Phase IV (KMG-IV): sequencing the most valuable type-strain genomes for metagenomic binning, comparative biology and taxonomic classification.</title>
        <authorList>
            <person name="Goeker M."/>
        </authorList>
    </citation>
    <scope>NUCLEOTIDE SEQUENCE [LARGE SCALE GENOMIC DNA]</scope>
    <source>
        <strain evidence="2 5">DSM 100021</strain>
    </source>
</reference>